<evidence type="ECO:0008006" key="3">
    <source>
        <dbReference type="Google" id="ProtNLM"/>
    </source>
</evidence>
<protein>
    <recommendedName>
        <fullName evidence="3">Holin</fullName>
    </recommendedName>
</protein>
<evidence type="ECO:0000313" key="2">
    <source>
        <dbReference type="Proteomes" id="UP000241502"/>
    </source>
</evidence>
<proteinExistence type="predicted"/>
<organism evidence="1 2">
    <name type="scientific">Xanthomonas phage RiverRider</name>
    <dbReference type="NCBI Taxonomy" id="2108116"/>
    <lineage>
        <taxon>Viruses</taxon>
        <taxon>Duplodnaviria</taxon>
        <taxon>Heunggongvirae</taxon>
        <taxon>Uroviricota</taxon>
        <taxon>Caudoviricetes</taxon>
        <taxon>Schitoviridae</taxon>
        <taxon>Riverridervirus</taxon>
        <taxon>Riverridervirus riverrider</taxon>
    </lineage>
</organism>
<reference evidence="1" key="1">
    <citation type="submission" date="2018-02" db="EMBL/GenBank/DDBJ databases">
        <authorList>
            <person name="Miller M."/>
            <person name="Deiulio A."/>
            <person name="Douthitt C."/>
            <person name="McMahon J."/>
            <person name="Holland C."/>
            <person name="Wiersma-Koch H."/>
            <person name="Turechek W."/>
            <person name="D'Elia T."/>
        </authorList>
    </citation>
    <scope>NUCLEOTIDE SEQUENCE [LARGE SCALE GENOMIC DNA]</scope>
</reference>
<dbReference type="Proteomes" id="UP000241502">
    <property type="component" value="Segment"/>
</dbReference>
<gene>
    <name evidence="1" type="ORF">RIVERRIDER_6</name>
</gene>
<keyword evidence="2" id="KW-1185">Reference proteome</keyword>
<name>A0A2P1JUT2_9CAUD</name>
<dbReference type="EMBL" id="MG983743">
    <property type="protein sequence ID" value="AVO23094.1"/>
    <property type="molecule type" value="Genomic_DNA"/>
</dbReference>
<accession>A0A2P1JUT2</accession>
<sequence length="50" mass="5588">MAKTMLICGTVLAIAGTHFDHIDLYRTGLVVIGIALFRDLVNYLDRRPNV</sequence>
<evidence type="ECO:0000313" key="1">
    <source>
        <dbReference type="EMBL" id="AVO23094.1"/>
    </source>
</evidence>